<dbReference type="RefSeq" id="WP_145290047.1">
    <property type="nucleotide sequence ID" value="NZ_CP036318.1"/>
</dbReference>
<name>A0A518J115_9BACT</name>
<dbReference type="Proteomes" id="UP000316770">
    <property type="component" value="Chromosome"/>
</dbReference>
<gene>
    <name evidence="1" type="ORF">Mal33_50550</name>
</gene>
<dbReference type="EMBL" id="CP036318">
    <property type="protein sequence ID" value="QDV59030.1"/>
    <property type="molecule type" value="Genomic_DNA"/>
</dbReference>
<evidence type="ECO:0008006" key="3">
    <source>
        <dbReference type="Google" id="ProtNLM"/>
    </source>
</evidence>
<reference evidence="1 2" key="1">
    <citation type="submission" date="2019-02" db="EMBL/GenBank/DDBJ databases">
        <title>Deep-cultivation of Planctomycetes and their phenomic and genomic characterization uncovers novel biology.</title>
        <authorList>
            <person name="Wiegand S."/>
            <person name="Jogler M."/>
            <person name="Boedeker C."/>
            <person name="Pinto D."/>
            <person name="Vollmers J."/>
            <person name="Rivas-Marin E."/>
            <person name="Kohn T."/>
            <person name="Peeters S.H."/>
            <person name="Heuer A."/>
            <person name="Rast P."/>
            <person name="Oberbeckmann S."/>
            <person name="Bunk B."/>
            <person name="Jeske O."/>
            <person name="Meyerdierks A."/>
            <person name="Storesund J.E."/>
            <person name="Kallscheuer N."/>
            <person name="Luecker S."/>
            <person name="Lage O.M."/>
            <person name="Pohl T."/>
            <person name="Merkel B.J."/>
            <person name="Hornburger P."/>
            <person name="Mueller R.-W."/>
            <person name="Bruemmer F."/>
            <person name="Labrenz M."/>
            <person name="Spormann A.M."/>
            <person name="Op den Camp H."/>
            <person name="Overmann J."/>
            <person name="Amann R."/>
            <person name="Jetten M.S.M."/>
            <person name="Mascher T."/>
            <person name="Medema M.H."/>
            <person name="Devos D.P."/>
            <person name="Kaster A.-K."/>
            <person name="Ovreas L."/>
            <person name="Rohde M."/>
            <person name="Galperin M.Y."/>
            <person name="Jogler C."/>
        </authorList>
    </citation>
    <scope>NUCLEOTIDE SEQUENCE [LARGE SCALE GENOMIC DNA]</scope>
    <source>
        <strain evidence="1 2">Mal33</strain>
    </source>
</reference>
<keyword evidence="2" id="KW-1185">Reference proteome</keyword>
<evidence type="ECO:0000313" key="2">
    <source>
        <dbReference type="Proteomes" id="UP000316770"/>
    </source>
</evidence>
<protein>
    <recommendedName>
        <fullName evidence="3">DUF4304 domain-containing protein</fullName>
    </recommendedName>
</protein>
<dbReference type="AlphaFoldDB" id="A0A518J115"/>
<sequence length="130" mass="14877">MPDPDPFPKVKRAIIKALSEFVIPLGFQQYRKSVYFIRDRGPIRDMFFVQKMRSNAVSIAYGVTAKPDDDDEWTPGIPNARWLNRQEFYRCKYVEHVAGSIGRATADFESEALPWFAAIETEGDLAKTTV</sequence>
<accession>A0A518J115</accession>
<proteinExistence type="predicted"/>
<organism evidence="1 2">
    <name type="scientific">Rosistilla oblonga</name>
    <dbReference type="NCBI Taxonomy" id="2527990"/>
    <lineage>
        <taxon>Bacteria</taxon>
        <taxon>Pseudomonadati</taxon>
        <taxon>Planctomycetota</taxon>
        <taxon>Planctomycetia</taxon>
        <taxon>Pirellulales</taxon>
        <taxon>Pirellulaceae</taxon>
        <taxon>Rosistilla</taxon>
    </lineage>
</organism>
<evidence type="ECO:0000313" key="1">
    <source>
        <dbReference type="EMBL" id="QDV59030.1"/>
    </source>
</evidence>